<keyword evidence="2" id="KW-0698">rRNA processing</keyword>
<dbReference type="RefSeq" id="WP_057919224.1">
    <property type="nucleotide sequence ID" value="NZ_CP011129.1"/>
</dbReference>
<name>A0A0S2FG63_LYSAN</name>
<evidence type="ECO:0000256" key="4">
    <source>
        <dbReference type="ARBA" id="ARBA00022679"/>
    </source>
</evidence>
<dbReference type="EMBL" id="CP011129">
    <property type="protein sequence ID" value="ALN82518.1"/>
    <property type="molecule type" value="Genomic_DNA"/>
</dbReference>
<sequence>MRVDRSDDALDTLFQPLADGALRWPDQGGALFLHARDGVGLRQQPRPGLVCEQGFKPEVDALHRAGLDTVELDTLDPARRFPLVLVLPPRQRDEARALFAQAIARTAPGGRVLACMRNDEGARSGETDLGRIAGPVGSLSKRKCRAFWTAPLDGAADPAQAAAWAAFDAPREILGGRFVSRPGVFAWDRIDAASALLAAHLPSDLRGRAADLGAGYGYLSAELLARCPGIVAVDLYEAQARALELARTNLSRVATTAELEFRWHDVTAGLDRGYDVIVSNPPFHGQGRDERPDLGRRFIAVAAEALNPGGRLWLVANRHLPYESVLDERFGQVRIVAQRGGFKVVEAIKHSKAPGKARA</sequence>
<evidence type="ECO:0000313" key="8">
    <source>
        <dbReference type="Proteomes" id="UP000060787"/>
    </source>
</evidence>
<dbReference type="InterPro" id="IPR007848">
    <property type="entry name" value="Small_mtfrase_dom"/>
</dbReference>
<dbReference type="eggNOG" id="COG2813">
    <property type="taxonomic scope" value="Bacteria"/>
</dbReference>
<evidence type="ECO:0000256" key="1">
    <source>
        <dbReference type="ARBA" id="ARBA00022490"/>
    </source>
</evidence>
<dbReference type="InterPro" id="IPR046977">
    <property type="entry name" value="RsmC/RlmG"/>
</dbReference>
<dbReference type="PROSITE" id="PS00092">
    <property type="entry name" value="N6_MTASE"/>
    <property type="match status" value="1"/>
</dbReference>
<dbReference type="OrthoDB" id="9816072at2"/>
<dbReference type="InterPro" id="IPR002052">
    <property type="entry name" value="DNA_methylase_N6_adenine_CS"/>
</dbReference>
<dbReference type="KEGG" id="lab:LA76x_4408"/>
<proteinExistence type="predicted"/>
<dbReference type="PANTHER" id="PTHR47816">
    <property type="entry name" value="RIBOSOMAL RNA SMALL SUBUNIT METHYLTRANSFERASE C"/>
    <property type="match status" value="1"/>
</dbReference>
<evidence type="ECO:0000256" key="3">
    <source>
        <dbReference type="ARBA" id="ARBA00022603"/>
    </source>
</evidence>
<dbReference type="GO" id="GO:0003676">
    <property type="term" value="F:nucleic acid binding"/>
    <property type="evidence" value="ECO:0007669"/>
    <property type="project" value="InterPro"/>
</dbReference>
<evidence type="ECO:0000313" key="7">
    <source>
        <dbReference type="EMBL" id="ALN82518.1"/>
    </source>
</evidence>
<keyword evidence="3 7" id="KW-0489">Methyltransferase</keyword>
<evidence type="ECO:0000256" key="5">
    <source>
        <dbReference type="ARBA" id="ARBA00022691"/>
    </source>
</evidence>
<keyword evidence="8" id="KW-1185">Reference proteome</keyword>
<dbReference type="GO" id="GO:0006364">
    <property type="term" value="P:rRNA processing"/>
    <property type="evidence" value="ECO:0007669"/>
    <property type="project" value="UniProtKB-KW"/>
</dbReference>
<dbReference type="SUPFAM" id="SSF53335">
    <property type="entry name" value="S-adenosyl-L-methionine-dependent methyltransferases"/>
    <property type="match status" value="1"/>
</dbReference>
<organism evidence="7 8">
    <name type="scientific">Lysobacter antibioticus</name>
    <dbReference type="NCBI Taxonomy" id="84531"/>
    <lineage>
        <taxon>Bacteria</taxon>
        <taxon>Pseudomonadati</taxon>
        <taxon>Pseudomonadota</taxon>
        <taxon>Gammaproteobacteria</taxon>
        <taxon>Lysobacterales</taxon>
        <taxon>Lysobacteraceae</taxon>
        <taxon>Lysobacter</taxon>
    </lineage>
</organism>
<feature type="domain" description="Methyltransferase small" evidence="6">
    <location>
        <begin position="177"/>
        <end position="345"/>
    </location>
</feature>
<keyword evidence="1" id="KW-0963">Cytoplasm</keyword>
<dbReference type="Gene3D" id="3.40.50.150">
    <property type="entry name" value="Vaccinia Virus protein VP39"/>
    <property type="match status" value="2"/>
</dbReference>
<dbReference type="InterPro" id="IPR029063">
    <property type="entry name" value="SAM-dependent_MTases_sf"/>
</dbReference>
<protein>
    <submittedName>
        <fullName evidence="7">Methyltransferase small domain protein</fullName>
    </submittedName>
</protein>
<dbReference type="PANTHER" id="PTHR47816:SF4">
    <property type="entry name" value="RIBOSOMAL RNA SMALL SUBUNIT METHYLTRANSFERASE C"/>
    <property type="match status" value="1"/>
</dbReference>
<keyword evidence="5" id="KW-0949">S-adenosyl-L-methionine</keyword>
<dbReference type="KEGG" id="laq:GLA29479_2344"/>
<accession>A0A0S2FG63</accession>
<keyword evidence="4 7" id="KW-0808">Transferase</keyword>
<dbReference type="CDD" id="cd02440">
    <property type="entry name" value="AdoMet_MTases"/>
    <property type="match status" value="1"/>
</dbReference>
<evidence type="ECO:0000256" key="2">
    <source>
        <dbReference type="ARBA" id="ARBA00022552"/>
    </source>
</evidence>
<gene>
    <name evidence="7" type="ORF">LA76x_4408</name>
</gene>
<dbReference type="Pfam" id="PF05175">
    <property type="entry name" value="MTS"/>
    <property type="match status" value="1"/>
</dbReference>
<dbReference type="AlphaFoldDB" id="A0A0S2FG63"/>
<dbReference type="Proteomes" id="UP000060787">
    <property type="component" value="Chromosome"/>
</dbReference>
<reference evidence="7 8" key="1">
    <citation type="journal article" date="2015" name="BMC Genomics">
        <title>Comparative genomics and metabolic profiling of the genus Lysobacter.</title>
        <authorList>
            <person name="de Bruijn I."/>
            <person name="Cheng X."/>
            <person name="de Jager V."/>
            <person name="Exposito R.G."/>
            <person name="Watrous J."/>
            <person name="Patel N."/>
            <person name="Postma J."/>
            <person name="Dorrestein P.C."/>
            <person name="Kobayashi D."/>
            <person name="Raaijmakers J.M."/>
        </authorList>
    </citation>
    <scope>NUCLEOTIDE SEQUENCE [LARGE SCALE GENOMIC DNA]</scope>
    <source>
        <strain evidence="7 8">76</strain>
    </source>
</reference>
<dbReference type="GO" id="GO:0032259">
    <property type="term" value="P:methylation"/>
    <property type="evidence" value="ECO:0007669"/>
    <property type="project" value="UniProtKB-KW"/>
</dbReference>
<dbReference type="GO" id="GO:0008170">
    <property type="term" value="F:N-methyltransferase activity"/>
    <property type="evidence" value="ECO:0007669"/>
    <property type="project" value="UniProtKB-ARBA"/>
</dbReference>
<evidence type="ECO:0000259" key="6">
    <source>
        <dbReference type="Pfam" id="PF05175"/>
    </source>
</evidence>
<dbReference type="GO" id="GO:0008757">
    <property type="term" value="F:S-adenosylmethionine-dependent methyltransferase activity"/>
    <property type="evidence" value="ECO:0007669"/>
    <property type="project" value="InterPro"/>
</dbReference>
<dbReference type="STRING" id="84531.LA76x_4408"/>
<dbReference type="PATRIC" id="fig|84531.7.peg.2296"/>